<dbReference type="Pfam" id="PF00126">
    <property type="entry name" value="HTH_1"/>
    <property type="match status" value="1"/>
</dbReference>
<dbReference type="EMBL" id="ATBP01000386">
    <property type="protein sequence ID" value="ETR70681.1"/>
    <property type="molecule type" value="Genomic_DNA"/>
</dbReference>
<reference evidence="3" key="1">
    <citation type="submission" date="2012-11" db="EMBL/GenBank/DDBJ databases">
        <authorList>
            <person name="Lucero-Rivera Y.E."/>
            <person name="Tovar-Ramirez D."/>
        </authorList>
    </citation>
    <scope>NUCLEOTIDE SEQUENCE [LARGE SCALE GENOMIC DNA]</scope>
    <source>
        <strain evidence="3">Araruama</strain>
    </source>
</reference>
<comment type="caution">
    <text evidence="2">The sequence shown here is derived from an EMBL/GenBank/DDBJ whole genome shotgun (WGS) entry which is preliminary data.</text>
</comment>
<evidence type="ECO:0000313" key="2">
    <source>
        <dbReference type="EMBL" id="ETR70681.1"/>
    </source>
</evidence>
<dbReference type="InterPro" id="IPR036388">
    <property type="entry name" value="WH-like_DNA-bd_sf"/>
</dbReference>
<dbReference type="GO" id="GO:0003700">
    <property type="term" value="F:DNA-binding transcription factor activity"/>
    <property type="evidence" value="ECO:0007669"/>
    <property type="project" value="InterPro"/>
</dbReference>
<sequence length="102" mass="11251">MVFGSGRLKIFKAIQRTGSINAAAKELKIGYRAVWARITATEQRLGQKLLIKQSGGSSGGGSQLTPLAEELMEKYEKIQKIVEKETDQQFTNELGTLLPIKN</sequence>
<dbReference type="AlphaFoldDB" id="A0A1V1P767"/>
<evidence type="ECO:0000259" key="1">
    <source>
        <dbReference type="Pfam" id="PF00126"/>
    </source>
</evidence>
<feature type="domain" description="HTH lysR-type" evidence="1">
    <location>
        <begin position="7"/>
        <end position="68"/>
    </location>
</feature>
<dbReference type="Gene3D" id="1.10.10.10">
    <property type="entry name" value="Winged helix-like DNA-binding domain superfamily/Winged helix DNA-binding domain"/>
    <property type="match status" value="1"/>
</dbReference>
<protein>
    <submittedName>
        <fullName evidence="2">Molybdate transport system regulatory protein</fullName>
    </submittedName>
</protein>
<evidence type="ECO:0000313" key="3">
    <source>
        <dbReference type="Proteomes" id="UP000189670"/>
    </source>
</evidence>
<dbReference type="InterPro" id="IPR036390">
    <property type="entry name" value="WH_DNA-bd_sf"/>
</dbReference>
<proteinExistence type="predicted"/>
<dbReference type="InterPro" id="IPR051815">
    <property type="entry name" value="Molybdate_resp_trans_reg"/>
</dbReference>
<accession>A0A1V1P767</accession>
<dbReference type="PANTHER" id="PTHR30432:SF1">
    <property type="entry name" value="DNA-BINDING TRANSCRIPTIONAL DUAL REGULATOR MODE"/>
    <property type="match status" value="1"/>
</dbReference>
<dbReference type="PANTHER" id="PTHR30432">
    <property type="entry name" value="TRANSCRIPTIONAL REGULATOR MODE"/>
    <property type="match status" value="1"/>
</dbReference>
<dbReference type="InterPro" id="IPR000847">
    <property type="entry name" value="LysR_HTH_N"/>
</dbReference>
<name>A0A1V1P767_9BACT</name>
<gene>
    <name evidence="2" type="ORF">OMM_08640</name>
</gene>
<dbReference type="Proteomes" id="UP000189670">
    <property type="component" value="Unassembled WGS sequence"/>
</dbReference>
<dbReference type="SUPFAM" id="SSF46785">
    <property type="entry name" value="Winged helix' DNA-binding domain"/>
    <property type="match status" value="1"/>
</dbReference>
<organism evidence="2 3">
    <name type="scientific">Candidatus Magnetoglobus multicellularis str. Araruama</name>
    <dbReference type="NCBI Taxonomy" id="890399"/>
    <lineage>
        <taxon>Bacteria</taxon>
        <taxon>Pseudomonadati</taxon>
        <taxon>Thermodesulfobacteriota</taxon>
        <taxon>Desulfobacteria</taxon>
        <taxon>Desulfobacterales</taxon>
        <taxon>Desulfobacteraceae</taxon>
        <taxon>Candidatus Magnetoglobus</taxon>
    </lineage>
</organism>